<evidence type="ECO:0000313" key="2">
    <source>
        <dbReference type="Proteomes" id="UP000305401"/>
    </source>
</evidence>
<comment type="caution">
    <text evidence="1">The sequence shown here is derived from an EMBL/GenBank/DDBJ whole genome shotgun (WGS) entry which is preliminary data.</text>
</comment>
<gene>
    <name evidence="1" type="ORF">E5990_00180</name>
</gene>
<evidence type="ECO:0000313" key="1">
    <source>
        <dbReference type="EMBL" id="THG55412.1"/>
    </source>
</evidence>
<keyword evidence="2" id="KW-1185">Reference proteome</keyword>
<reference evidence="1" key="1">
    <citation type="submission" date="2019-04" db="EMBL/GenBank/DDBJ databases">
        <title>Microbes associate with the intestines of laboratory mice.</title>
        <authorList>
            <person name="Navarre W."/>
            <person name="Wong E."/>
            <person name="Huang K.C."/>
            <person name="Tropini C."/>
            <person name="Ng K."/>
            <person name="Yu B."/>
        </authorList>
    </citation>
    <scope>NUCLEOTIDE SEQUENCE</scope>
    <source>
        <strain evidence="1">NM86_A22</strain>
    </source>
</reference>
<keyword evidence="1" id="KW-0808">Transferase</keyword>
<accession>A0AC61S927</accession>
<dbReference type="Proteomes" id="UP000305401">
    <property type="component" value="Unassembled WGS sequence"/>
</dbReference>
<protein>
    <submittedName>
        <fullName evidence="1">Acetate kinase</fullName>
    </submittedName>
</protein>
<dbReference type="EMBL" id="SSTG01000001">
    <property type="protein sequence ID" value="THG55412.1"/>
    <property type="molecule type" value="Genomic_DNA"/>
</dbReference>
<name>A0AC61S927_9BACT</name>
<proteinExistence type="predicted"/>
<organism evidence="1 2">
    <name type="scientific">Muribaculum caecicola</name>
    <dbReference type="NCBI Taxonomy" id="3038144"/>
    <lineage>
        <taxon>Bacteria</taxon>
        <taxon>Pseudomonadati</taxon>
        <taxon>Bacteroidota</taxon>
        <taxon>Bacteroidia</taxon>
        <taxon>Bacteroidales</taxon>
        <taxon>Muribaculaceae</taxon>
        <taxon>Muribaculum</taxon>
    </lineage>
</organism>
<keyword evidence="1" id="KW-0418">Kinase</keyword>
<sequence length="403" mass="43962">MNILVLNCGSSSVKYKLIDVDTKATLAEGGIEKIGLPDSFIKFKLADGSKKVVNDPIPDHHKAINDILNLLVSPEYGCIKSLKEIDAVGHRVVHGGEKFNSSVRIDNEVIEKIKECYAVAPLHNPANMIGIEAITELIPDVPQVGVFDTAFHQTMPAEAYMYALPYELYEKYAIRRYGFHGTSHRYVSRRACEFLNLDPKTQKVITCHIGNGGSITAVLNGKSVDTSMGLTPVEGLMMGTRVGDVDPGALTFIEDKEHLDSNQLSNLLNKKCGLLGVSGVSSDMRDIDAAISAGNERARLALDMYIYRIIKYVGAYVAALNGVDVIAFTGGVGENQVQLRKRVCDHLSYLGLKIDDNVNSVSRGEEKLISTPDSKVKVVVIPTDEELMIAKDTEAIVNGLQPE</sequence>